<dbReference type="SUPFAM" id="SSF55874">
    <property type="entry name" value="ATPase domain of HSP90 chaperone/DNA topoisomerase II/histidine kinase"/>
    <property type="match status" value="1"/>
</dbReference>
<feature type="transmembrane region" description="Helical" evidence="8">
    <location>
        <begin position="68"/>
        <end position="93"/>
    </location>
</feature>
<feature type="transmembrane region" description="Helical" evidence="8">
    <location>
        <begin position="286"/>
        <end position="309"/>
    </location>
</feature>
<evidence type="ECO:0000256" key="2">
    <source>
        <dbReference type="ARBA" id="ARBA00012438"/>
    </source>
</evidence>
<keyword evidence="3" id="KW-0808">Transferase</keyword>
<accession>A0ABW4LIE0</accession>
<keyword evidence="8" id="KW-1133">Transmembrane helix</keyword>
<dbReference type="InterPro" id="IPR011712">
    <property type="entry name" value="Sig_transdc_His_kin_sub3_dim/P"/>
</dbReference>
<keyword evidence="8" id="KW-0812">Transmembrane</keyword>
<dbReference type="SUPFAM" id="SSF55781">
    <property type="entry name" value="GAF domain-like"/>
    <property type="match status" value="1"/>
</dbReference>
<evidence type="ECO:0000256" key="6">
    <source>
        <dbReference type="ARBA" id="ARBA00022840"/>
    </source>
</evidence>
<dbReference type="Pfam" id="PF02518">
    <property type="entry name" value="HATPase_c"/>
    <property type="match status" value="1"/>
</dbReference>
<organism evidence="10 11">
    <name type="scientific">Bacillus salitolerans</name>
    <dbReference type="NCBI Taxonomy" id="1437434"/>
    <lineage>
        <taxon>Bacteria</taxon>
        <taxon>Bacillati</taxon>
        <taxon>Bacillota</taxon>
        <taxon>Bacilli</taxon>
        <taxon>Bacillales</taxon>
        <taxon>Bacillaceae</taxon>
        <taxon>Bacillus</taxon>
    </lineage>
</organism>
<dbReference type="EC" id="2.7.13.3" evidence="2"/>
<dbReference type="RefSeq" id="WP_377926100.1">
    <property type="nucleotide sequence ID" value="NZ_JBHUEM010000001.1"/>
</dbReference>
<evidence type="ECO:0000256" key="4">
    <source>
        <dbReference type="ARBA" id="ARBA00022741"/>
    </source>
</evidence>
<keyword evidence="5 10" id="KW-0418">Kinase</keyword>
<keyword evidence="7" id="KW-0902">Two-component regulatory system</keyword>
<dbReference type="InterPro" id="IPR003594">
    <property type="entry name" value="HATPase_dom"/>
</dbReference>
<feature type="transmembrane region" description="Helical" evidence="8">
    <location>
        <begin position="100"/>
        <end position="123"/>
    </location>
</feature>
<evidence type="ECO:0000256" key="1">
    <source>
        <dbReference type="ARBA" id="ARBA00000085"/>
    </source>
</evidence>
<feature type="transmembrane region" description="Helical" evidence="8">
    <location>
        <begin position="12"/>
        <end position="34"/>
    </location>
</feature>
<dbReference type="Pfam" id="PF07730">
    <property type="entry name" value="HisKA_3"/>
    <property type="match status" value="1"/>
</dbReference>
<sequence>MKGVSRSLSVFRIFVALICLGFITLFIANIPVYYERLATDCIYNECFAAPSPPPGTENLNEIGMNEKLFALFYTVLECVFIFIFLIAAALIFWKRSHELMGLLGTLLLVSFGISFASIISVPAENIPLLMQINDAMSFIGWGSLSVFFFLFPNGRFVPKWSMWIFFLTIGLLSLTYLENLPKWVVYFRILFIFGFLLYSQIYRFRTVSTQVERQQTKWVVYGFSVAISGFLCVVFIPLLFNPNIFEEGSIQYFMIFNSFVYFLLLLIPITLTFALLRRRLWDIDPLLNRTILYAIMVVVVISIYVAVVWYLSSMFNTNDNFIISIIATSIVAISFSPIKEKVQQMIIRRMYGEQGNPYFVVALLGKKIQESQTPEQVLDQVARTLKEVLRLPYTEIQLLQNNEAITLTHSGTKQEEVHPLPITYRGTKLGYLNVAPRSSGEAFTKSDEKLWEVLIQQLGPLLQDLKATMDLKAINRDLQHSREKLVLAREEERHYLRRNLHDDLAPRLAALAYTAAAAEDLVDKEPHIVKNLLIEHQKMILGTVDDIRRLVYDLRPPTIDELGLVEALRQRIHEITSIRKNHDSSIYLTYEAPSKLSDIPAAVEVAVYRIISESVVNVVRHSKARHCGVKIILTNNRLELEVMDDGIGISFKKEFISMGGLGLPSMKERASELGGELSIEQRKEGGTRIFAWIPISTNTTINMGGIK</sequence>
<comment type="catalytic activity">
    <reaction evidence="1">
        <text>ATP + protein L-histidine = ADP + protein N-phospho-L-histidine.</text>
        <dbReference type="EC" id="2.7.13.3"/>
    </reaction>
</comment>
<evidence type="ECO:0000313" key="10">
    <source>
        <dbReference type="EMBL" id="MFD1735017.1"/>
    </source>
</evidence>
<evidence type="ECO:0000259" key="9">
    <source>
        <dbReference type="PROSITE" id="PS50109"/>
    </source>
</evidence>
<keyword evidence="4" id="KW-0547">Nucleotide-binding</keyword>
<dbReference type="GO" id="GO:0016301">
    <property type="term" value="F:kinase activity"/>
    <property type="evidence" value="ECO:0007669"/>
    <property type="project" value="UniProtKB-KW"/>
</dbReference>
<evidence type="ECO:0000256" key="5">
    <source>
        <dbReference type="ARBA" id="ARBA00022777"/>
    </source>
</evidence>
<feature type="transmembrane region" description="Helical" evidence="8">
    <location>
        <begin position="135"/>
        <end position="153"/>
    </location>
</feature>
<gene>
    <name evidence="10" type="ORF">ACFSCX_00425</name>
</gene>
<dbReference type="Gene3D" id="1.20.5.1930">
    <property type="match status" value="1"/>
</dbReference>
<evidence type="ECO:0000313" key="11">
    <source>
        <dbReference type="Proteomes" id="UP001597214"/>
    </source>
</evidence>
<proteinExistence type="predicted"/>
<feature type="transmembrane region" description="Helical" evidence="8">
    <location>
        <begin position="252"/>
        <end position="274"/>
    </location>
</feature>
<dbReference type="Gene3D" id="3.30.565.10">
    <property type="entry name" value="Histidine kinase-like ATPase, C-terminal domain"/>
    <property type="match status" value="1"/>
</dbReference>
<dbReference type="InterPro" id="IPR036890">
    <property type="entry name" value="HATPase_C_sf"/>
</dbReference>
<evidence type="ECO:0000256" key="8">
    <source>
        <dbReference type="SAM" id="Phobius"/>
    </source>
</evidence>
<protein>
    <recommendedName>
        <fullName evidence="2">histidine kinase</fullName>
        <ecNumber evidence="2">2.7.13.3</ecNumber>
    </recommendedName>
</protein>
<evidence type="ECO:0000256" key="7">
    <source>
        <dbReference type="ARBA" id="ARBA00023012"/>
    </source>
</evidence>
<dbReference type="PROSITE" id="PS50109">
    <property type="entry name" value="HIS_KIN"/>
    <property type="match status" value="1"/>
</dbReference>
<dbReference type="Proteomes" id="UP001597214">
    <property type="component" value="Unassembled WGS sequence"/>
</dbReference>
<feature type="transmembrane region" description="Helical" evidence="8">
    <location>
        <begin position="321"/>
        <end position="338"/>
    </location>
</feature>
<dbReference type="CDD" id="cd16917">
    <property type="entry name" value="HATPase_UhpB-NarQ-NarX-like"/>
    <property type="match status" value="1"/>
</dbReference>
<dbReference type="SMART" id="SM00387">
    <property type="entry name" value="HATPase_c"/>
    <property type="match status" value="1"/>
</dbReference>
<feature type="transmembrane region" description="Helical" evidence="8">
    <location>
        <begin position="183"/>
        <end position="198"/>
    </location>
</feature>
<feature type="transmembrane region" description="Helical" evidence="8">
    <location>
        <begin position="218"/>
        <end position="240"/>
    </location>
</feature>
<dbReference type="InterPro" id="IPR005467">
    <property type="entry name" value="His_kinase_dom"/>
</dbReference>
<keyword evidence="6" id="KW-0067">ATP-binding</keyword>
<comment type="caution">
    <text evidence="10">The sequence shown here is derived from an EMBL/GenBank/DDBJ whole genome shotgun (WGS) entry which is preliminary data.</text>
</comment>
<dbReference type="PANTHER" id="PTHR24421">
    <property type="entry name" value="NITRATE/NITRITE SENSOR PROTEIN NARX-RELATED"/>
    <property type="match status" value="1"/>
</dbReference>
<dbReference type="InterPro" id="IPR050482">
    <property type="entry name" value="Sensor_HK_TwoCompSys"/>
</dbReference>
<feature type="transmembrane region" description="Helical" evidence="8">
    <location>
        <begin position="160"/>
        <end position="177"/>
    </location>
</feature>
<evidence type="ECO:0000256" key="3">
    <source>
        <dbReference type="ARBA" id="ARBA00022679"/>
    </source>
</evidence>
<keyword evidence="11" id="KW-1185">Reference proteome</keyword>
<keyword evidence="8" id="KW-0472">Membrane</keyword>
<reference evidence="11" key="1">
    <citation type="journal article" date="2019" name="Int. J. Syst. Evol. Microbiol.">
        <title>The Global Catalogue of Microorganisms (GCM) 10K type strain sequencing project: providing services to taxonomists for standard genome sequencing and annotation.</title>
        <authorList>
            <consortium name="The Broad Institute Genomics Platform"/>
            <consortium name="The Broad Institute Genome Sequencing Center for Infectious Disease"/>
            <person name="Wu L."/>
            <person name="Ma J."/>
        </authorList>
    </citation>
    <scope>NUCLEOTIDE SEQUENCE [LARGE SCALE GENOMIC DNA]</scope>
    <source>
        <strain evidence="11">CCUG 49339</strain>
    </source>
</reference>
<feature type="domain" description="Histidine kinase" evidence="9">
    <location>
        <begin position="499"/>
        <end position="697"/>
    </location>
</feature>
<dbReference type="EMBL" id="JBHUEM010000001">
    <property type="protein sequence ID" value="MFD1735017.1"/>
    <property type="molecule type" value="Genomic_DNA"/>
</dbReference>
<name>A0ABW4LIE0_9BACI</name>